<evidence type="ECO:0000256" key="5">
    <source>
        <dbReference type="ARBA" id="ARBA00023284"/>
    </source>
</evidence>
<dbReference type="SUPFAM" id="SSF52833">
    <property type="entry name" value="Thioredoxin-like"/>
    <property type="match status" value="1"/>
</dbReference>
<evidence type="ECO:0000313" key="7">
    <source>
        <dbReference type="EMBL" id="MDQ0207581.1"/>
    </source>
</evidence>
<evidence type="ECO:0000313" key="8">
    <source>
        <dbReference type="Proteomes" id="UP001225034"/>
    </source>
</evidence>
<evidence type="ECO:0000259" key="6">
    <source>
        <dbReference type="PROSITE" id="PS51352"/>
    </source>
</evidence>
<dbReference type="PANTHER" id="PTHR13887">
    <property type="entry name" value="GLUTATHIONE S-TRANSFERASE KAPPA"/>
    <property type="match status" value="1"/>
</dbReference>
<evidence type="ECO:0000256" key="2">
    <source>
        <dbReference type="ARBA" id="ARBA00022729"/>
    </source>
</evidence>
<accession>A0ABT9YIP6</accession>
<organism evidence="7 8">
    <name type="scientific">Alkalicoccobacillus murimartini</name>
    <dbReference type="NCBI Taxonomy" id="171685"/>
    <lineage>
        <taxon>Bacteria</taxon>
        <taxon>Bacillati</taxon>
        <taxon>Bacillota</taxon>
        <taxon>Bacilli</taxon>
        <taxon>Bacillales</taxon>
        <taxon>Bacillaceae</taxon>
        <taxon>Alkalicoccobacillus</taxon>
    </lineage>
</organism>
<keyword evidence="3" id="KW-0560">Oxidoreductase</keyword>
<protein>
    <submittedName>
        <fullName evidence="7">Protein-disulfide isomerase</fullName>
    </submittedName>
</protein>
<keyword evidence="7" id="KW-0413">Isomerase</keyword>
<dbReference type="InterPro" id="IPR012336">
    <property type="entry name" value="Thioredoxin-like_fold"/>
</dbReference>
<keyword evidence="2" id="KW-0732">Signal</keyword>
<comment type="caution">
    <text evidence="7">The sequence shown here is derived from an EMBL/GenBank/DDBJ whole genome shotgun (WGS) entry which is preliminary data.</text>
</comment>
<dbReference type="PROSITE" id="PS51352">
    <property type="entry name" value="THIOREDOXIN_2"/>
    <property type="match status" value="1"/>
</dbReference>
<dbReference type="GO" id="GO:0016853">
    <property type="term" value="F:isomerase activity"/>
    <property type="evidence" value="ECO:0007669"/>
    <property type="project" value="UniProtKB-KW"/>
</dbReference>
<dbReference type="EMBL" id="JAUSUA010000003">
    <property type="protein sequence ID" value="MDQ0207581.1"/>
    <property type="molecule type" value="Genomic_DNA"/>
</dbReference>
<dbReference type="PANTHER" id="PTHR13887:SF14">
    <property type="entry name" value="DISULFIDE BOND FORMATION PROTEIN D"/>
    <property type="match status" value="1"/>
</dbReference>
<evidence type="ECO:0000256" key="4">
    <source>
        <dbReference type="ARBA" id="ARBA00023157"/>
    </source>
</evidence>
<proteinExistence type="inferred from homology"/>
<feature type="domain" description="Thioredoxin" evidence="6">
    <location>
        <begin position="32"/>
        <end position="219"/>
    </location>
</feature>
<keyword evidence="4" id="KW-1015">Disulfide bond</keyword>
<dbReference type="InterPro" id="IPR036249">
    <property type="entry name" value="Thioredoxin-like_sf"/>
</dbReference>
<gene>
    <name evidence="7" type="ORF">J2S05_002382</name>
</gene>
<name>A0ABT9YIP6_9BACI</name>
<evidence type="ECO:0000256" key="1">
    <source>
        <dbReference type="ARBA" id="ARBA00005791"/>
    </source>
</evidence>
<dbReference type="InterPro" id="IPR013766">
    <property type="entry name" value="Thioredoxin_domain"/>
</dbReference>
<dbReference type="Pfam" id="PF13462">
    <property type="entry name" value="Thioredoxin_4"/>
    <property type="match status" value="1"/>
</dbReference>
<keyword evidence="8" id="KW-1185">Reference proteome</keyword>
<dbReference type="Gene3D" id="3.40.30.10">
    <property type="entry name" value="Glutaredoxin"/>
    <property type="match status" value="1"/>
</dbReference>
<reference evidence="7 8" key="1">
    <citation type="submission" date="2023-07" db="EMBL/GenBank/DDBJ databases">
        <title>Genomic Encyclopedia of Type Strains, Phase IV (KMG-IV): sequencing the most valuable type-strain genomes for metagenomic binning, comparative biology and taxonomic classification.</title>
        <authorList>
            <person name="Goeker M."/>
        </authorList>
    </citation>
    <scope>NUCLEOTIDE SEQUENCE [LARGE SCALE GENOMIC DNA]</scope>
    <source>
        <strain evidence="7 8">DSM 19154</strain>
    </source>
</reference>
<dbReference type="Proteomes" id="UP001225034">
    <property type="component" value="Unassembled WGS sequence"/>
</dbReference>
<keyword evidence="5" id="KW-0676">Redox-active center</keyword>
<evidence type="ECO:0000256" key="3">
    <source>
        <dbReference type="ARBA" id="ARBA00023002"/>
    </source>
</evidence>
<dbReference type="RefSeq" id="WP_306982995.1">
    <property type="nucleotide sequence ID" value="NZ_JAUSUA010000003.1"/>
</dbReference>
<sequence length="221" mass="25013">MKRIVLISVAVFILAVGGFLVVESISTPEVNGVEYSEAPDMEGQPIKGEADAQITITEFGDYKCPSCKAWDEEILPKLDKEFIQTGQVNLVYVNTLFHGQESGLAALASESVWANHPESFWAFHSGIYREQPDIQSHDDPWVTPETLIDVAHSLDSEIDLENLAIDMIEQTYVDYVQRDMALVEKYEVSQTPTIMVDNLKLEDPFNYEQLKKAIEQKLEER</sequence>
<comment type="similarity">
    <text evidence="1">Belongs to the thioredoxin family. DsbA subfamily.</text>
</comment>